<dbReference type="Gene3D" id="1.10.30.50">
    <property type="match status" value="1"/>
</dbReference>
<comment type="caution">
    <text evidence="3">The sequence shown here is derived from an EMBL/GenBank/DDBJ whole genome shotgun (WGS) entry which is preliminary data.</text>
</comment>
<keyword evidence="3" id="KW-0255">Endonuclease</keyword>
<evidence type="ECO:0000313" key="3">
    <source>
        <dbReference type="EMBL" id="NJQ14215.1"/>
    </source>
</evidence>
<dbReference type="RefSeq" id="WP_168087047.1">
    <property type="nucleotide sequence ID" value="NZ_JAAVJC010000018.1"/>
</dbReference>
<evidence type="ECO:0000259" key="2">
    <source>
        <dbReference type="SMART" id="SM00507"/>
    </source>
</evidence>
<feature type="compositionally biased region" description="Basic residues" evidence="1">
    <location>
        <begin position="126"/>
        <end position="138"/>
    </location>
</feature>
<feature type="compositionally biased region" description="Low complexity" evidence="1">
    <location>
        <begin position="73"/>
        <end position="84"/>
    </location>
</feature>
<organism evidence="3 4">
    <name type="scientific">Streptomyces bohaiensis</name>
    <dbReference type="NCBI Taxonomy" id="1431344"/>
    <lineage>
        <taxon>Bacteria</taxon>
        <taxon>Bacillati</taxon>
        <taxon>Actinomycetota</taxon>
        <taxon>Actinomycetes</taxon>
        <taxon>Kitasatosporales</taxon>
        <taxon>Streptomycetaceae</taxon>
        <taxon>Streptomyces</taxon>
    </lineage>
</organism>
<evidence type="ECO:0000256" key="1">
    <source>
        <dbReference type="SAM" id="MobiDB-lite"/>
    </source>
</evidence>
<accession>A0ABX1C9D4</accession>
<dbReference type="Proteomes" id="UP000727056">
    <property type="component" value="Unassembled WGS sequence"/>
</dbReference>
<dbReference type="InterPro" id="IPR002711">
    <property type="entry name" value="HNH"/>
</dbReference>
<keyword evidence="3" id="KW-0540">Nuclease</keyword>
<dbReference type="Pfam" id="PF01844">
    <property type="entry name" value="HNH"/>
    <property type="match status" value="1"/>
</dbReference>
<dbReference type="SMART" id="SM00507">
    <property type="entry name" value="HNHc"/>
    <property type="match status" value="1"/>
</dbReference>
<feature type="region of interest" description="Disordered" evidence="1">
    <location>
        <begin position="73"/>
        <end position="101"/>
    </location>
</feature>
<sequence>MPTAPPSRCTTPGCHAMATTRGRCPPCQPPPWQGRPPKTARYGGLTAGRWRTLKRAVGRRDLGHCYRCGAEPPGLGPNGEEPPGYHLDHITPVSEGGSPDDLDNLGLICPSCDTVKTRAERERGNARKHARRRSQRRT</sequence>
<dbReference type="CDD" id="cd00085">
    <property type="entry name" value="HNHc"/>
    <property type="match status" value="1"/>
</dbReference>
<keyword evidence="3" id="KW-0378">Hydrolase</keyword>
<dbReference type="GO" id="GO:0004519">
    <property type="term" value="F:endonuclease activity"/>
    <property type="evidence" value="ECO:0007669"/>
    <property type="project" value="UniProtKB-KW"/>
</dbReference>
<name>A0ABX1C9D4_9ACTN</name>
<dbReference type="InterPro" id="IPR003615">
    <property type="entry name" value="HNH_nuc"/>
</dbReference>
<feature type="region of interest" description="Disordered" evidence="1">
    <location>
        <begin position="118"/>
        <end position="138"/>
    </location>
</feature>
<proteinExistence type="predicted"/>
<reference evidence="3 4" key="1">
    <citation type="submission" date="2020-03" db="EMBL/GenBank/DDBJ databases">
        <title>Draft genome of Streptomyces sp. ventii, isolated from the Axial Seamount in the Pacific Ocean, and resequencing of the two type strains Streptomyces lonarensis strain NCL 716 and Streptomyces bohaiensis strain 11A07.</title>
        <authorList>
            <person name="Loughran R.M."/>
            <person name="Pfannmuller K.M."/>
            <person name="Wasson B.J."/>
            <person name="Deadmond M.C."/>
            <person name="Paddock B.E."/>
            <person name="Koyack M.J."/>
            <person name="Gallegos D.A."/>
            <person name="Mitchell E.A."/>
            <person name="Ushijima B."/>
            <person name="Saw J.H."/>
            <person name="Mcphail K.L."/>
            <person name="Videau P."/>
        </authorList>
    </citation>
    <scope>NUCLEOTIDE SEQUENCE [LARGE SCALE GENOMIC DNA]</scope>
    <source>
        <strain evidence="3 4">11A07</strain>
    </source>
</reference>
<feature type="domain" description="HNH nuclease" evidence="2">
    <location>
        <begin position="52"/>
        <end position="114"/>
    </location>
</feature>
<dbReference type="EMBL" id="JAAVJC010000018">
    <property type="protein sequence ID" value="NJQ14215.1"/>
    <property type="molecule type" value="Genomic_DNA"/>
</dbReference>
<evidence type="ECO:0000313" key="4">
    <source>
        <dbReference type="Proteomes" id="UP000727056"/>
    </source>
</evidence>
<gene>
    <name evidence="3" type="ORF">HCN52_04500</name>
</gene>
<keyword evidence="4" id="KW-1185">Reference proteome</keyword>
<protein>
    <submittedName>
        <fullName evidence="3">HNH endonuclease</fullName>
    </submittedName>
</protein>